<organism evidence="7 8">
    <name type="scientific">Shewanella algicola</name>
    <dbReference type="NCBI Taxonomy" id="640633"/>
    <lineage>
        <taxon>Bacteria</taxon>
        <taxon>Pseudomonadati</taxon>
        <taxon>Pseudomonadota</taxon>
        <taxon>Gammaproteobacteria</taxon>
        <taxon>Alteromonadales</taxon>
        <taxon>Shewanellaceae</taxon>
        <taxon>Shewanella</taxon>
    </lineage>
</organism>
<evidence type="ECO:0000313" key="7">
    <source>
        <dbReference type="EMBL" id="MCL1105741.1"/>
    </source>
</evidence>
<dbReference type="SUPFAM" id="SSF47384">
    <property type="entry name" value="Homodimeric domain of signal transducing histidine kinase"/>
    <property type="match status" value="1"/>
</dbReference>
<feature type="signal peptide" evidence="5">
    <location>
        <begin position="1"/>
        <end position="23"/>
    </location>
</feature>
<protein>
    <recommendedName>
        <fullName evidence="2">histidine kinase</fullName>
        <ecNumber evidence="2">2.7.13.3</ecNumber>
    </recommendedName>
</protein>
<dbReference type="AlphaFoldDB" id="A0A9X1Z4D7"/>
<dbReference type="Gene3D" id="3.30.565.10">
    <property type="entry name" value="Histidine kinase-like ATPase, C-terminal domain"/>
    <property type="match status" value="1"/>
</dbReference>
<evidence type="ECO:0000256" key="4">
    <source>
        <dbReference type="SAM" id="Phobius"/>
    </source>
</evidence>
<dbReference type="InterPro" id="IPR003594">
    <property type="entry name" value="HATPase_dom"/>
</dbReference>
<evidence type="ECO:0000256" key="2">
    <source>
        <dbReference type="ARBA" id="ARBA00012438"/>
    </source>
</evidence>
<keyword evidence="8" id="KW-1185">Reference proteome</keyword>
<dbReference type="SMART" id="SM00388">
    <property type="entry name" value="HisKA"/>
    <property type="match status" value="1"/>
</dbReference>
<dbReference type="InterPro" id="IPR036097">
    <property type="entry name" value="HisK_dim/P_sf"/>
</dbReference>
<sequence length="622" mass="69407">MRLVITLLLILLTSLTLLSTVVAKQTVNLTTTVQDNDVVHYRVAVLANYGVAKSIARWQPLMDYLTAIVPSASFEVVPLDFTNMNQQLINGQVQFVVTNPGHYFNMSGDFPISWLATMKSDKHGGNTFAIGATIIVRQDSPLKSIEDLAGHTAVASDPNALGGYQAAMGLIHSMNYPTDNFFDKVTFLGFPLEPLIYQVRDNTADIAITPFCTFEQMVEQGYIKAENYRVINDITPDGYDCAVSTPLYPNWSFASSDDVPLKVRTNITRALFAISESDPISVIGQNRGWAAPISQFQVMKLYKALDLHLEKEPLYLQIWQWIKLNQKWGFGFIGFFMFATMYHVWLEYRFMKKSENLLATERQLKTKALQLERLQSAAILGEIGAGLAHELNQPIAAITQYSEGGMLEQAKHYGEDSVQYKLLGKILRQSNRAGEIVHRIRTLLQRKDTQSTDFDVCEQISLCIELLAHDFETNKIEVTSKFHCSELKLKGDKVGFCQVLINILKNAIDALTDTSCAQLISKQILIDLRVVNGHLQLKFYDNGIGLSCANEDFKSTFFTTKPNGLGLGLAICKDVIMQFGGDLDLSTCAEDPDAPTTSGCRVLIDIPVSLPEISYLSDPKYI</sequence>
<dbReference type="Pfam" id="PF02518">
    <property type="entry name" value="HATPase_c"/>
    <property type="match status" value="1"/>
</dbReference>
<keyword evidence="4" id="KW-1133">Transmembrane helix</keyword>
<dbReference type="GO" id="GO:0000155">
    <property type="term" value="F:phosphorelay sensor kinase activity"/>
    <property type="evidence" value="ECO:0007669"/>
    <property type="project" value="InterPro"/>
</dbReference>
<dbReference type="Gene3D" id="1.10.287.130">
    <property type="match status" value="1"/>
</dbReference>
<name>A0A9X1Z4D7_9GAMM</name>
<dbReference type="PRINTS" id="PR00344">
    <property type="entry name" value="BCTRLSENSOR"/>
</dbReference>
<dbReference type="InterPro" id="IPR003661">
    <property type="entry name" value="HisK_dim/P_dom"/>
</dbReference>
<dbReference type="InterPro" id="IPR005467">
    <property type="entry name" value="His_kinase_dom"/>
</dbReference>
<dbReference type="InterPro" id="IPR004358">
    <property type="entry name" value="Sig_transdc_His_kin-like_C"/>
</dbReference>
<dbReference type="CDD" id="cd00082">
    <property type="entry name" value="HisKA"/>
    <property type="match status" value="1"/>
</dbReference>
<keyword evidence="7" id="KW-0808">Transferase</keyword>
<dbReference type="Gene3D" id="3.40.190.10">
    <property type="entry name" value="Periplasmic binding protein-like II"/>
    <property type="match status" value="2"/>
</dbReference>
<feature type="transmembrane region" description="Helical" evidence="4">
    <location>
        <begin position="328"/>
        <end position="346"/>
    </location>
</feature>
<keyword evidence="4" id="KW-0472">Membrane</keyword>
<evidence type="ECO:0000313" key="8">
    <source>
        <dbReference type="Proteomes" id="UP001139408"/>
    </source>
</evidence>
<dbReference type="EMBL" id="JAKILJ010000022">
    <property type="protein sequence ID" value="MCL1105741.1"/>
    <property type="molecule type" value="Genomic_DNA"/>
</dbReference>
<dbReference type="RefSeq" id="WP_188925327.1">
    <property type="nucleotide sequence ID" value="NZ_BMQI01000023.1"/>
</dbReference>
<keyword evidence="5" id="KW-0732">Signal</keyword>
<feature type="chain" id="PRO_5040830414" description="histidine kinase" evidence="5">
    <location>
        <begin position="24"/>
        <end position="622"/>
    </location>
</feature>
<evidence type="ECO:0000259" key="6">
    <source>
        <dbReference type="PROSITE" id="PS50109"/>
    </source>
</evidence>
<feature type="domain" description="Histidine kinase" evidence="6">
    <location>
        <begin position="386"/>
        <end position="610"/>
    </location>
</feature>
<proteinExistence type="predicted"/>
<dbReference type="Proteomes" id="UP001139408">
    <property type="component" value="Unassembled WGS sequence"/>
</dbReference>
<comment type="caution">
    <text evidence="7">The sequence shown here is derived from an EMBL/GenBank/DDBJ whole genome shotgun (WGS) entry which is preliminary data.</text>
</comment>
<dbReference type="SUPFAM" id="SSF55874">
    <property type="entry name" value="ATPase domain of HSP90 chaperone/DNA topoisomerase II/histidine kinase"/>
    <property type="match status" value="1"/>
</dbReference>
<dbReference type="SMART" id="SM00387">
    <property type="entry name" value="HATPase_c"/>
    <property type="match status" value="1"/>
</dbReference>
<gene>
    <name evidence="7" type="ORF">L2749_10775</name>
</gene>
<evidence type="ECO:0000256" key="5">
    <source>
        <dbReference type="SAM" id="SignalP"/>
    </source>
</evidence>
<dbReference type="EC" id="2.7.13.3" evidence="2"/>
<dbReference type="CDD" id="cd00075">
    <property type="entry name" value="HATPase"/>
    <property type="match status" value="1"/>
</dbReference>
<dbReference type="PANTHER" id="PTHR43065:SF42">
    <property type="entry name" value="TWO-COMPONENT SENSOR PPRA"/>
    <property type="match status" value="1"/>
</dbReference>
<keyword evidence="7" id="KW-0418">Kinase</keyword>
<dbReference type="PANTHER" id="PTHR43065">
    <property type="entry name" value="SENSOR HISTIDINE KINASE"/>
    <property type="match status" value="1"/>
</dbReference>
<dbReference type="SUPFAM" id="SSF53850">
    <property type="entry name" value="Periplasmic binding protein-like II"/>
    <property type="match status" value="1"/>
</dbReference>
<keyword evidence="4" id="KW-0812">Transmembrane</keyword>
<dbReference type="PROSITE" id="PS50109">
    <property type="entry name" value="HIS_KIN"/>
    <property type="match status" value="1"/>
</dbReference>
<keyword evidence="3" id="KW-0597">Phosphoprotein</keyword>
<dbReference type="Pfam" id="PF00512">
    <property type="entry name" value="HisKA"/>
    <property type="match status" value="1"/>
</dbReference>
<dbReference type="InterPro" id="IPR036890">
    <property type="entry name" value="HATPase_C_sf"/>
</dbReference>
<accession>A0A9X1Z4D7</accession>
<evidence type="ECO:0000256" key="1">
    <source>
        <dbReference type="ARBA" id="ARBA00000085"/>
    </source>
</evidence>
<evidence type="ECO:0000256" key="3">
    <source>
        <dbReference type="ARBA" id="ARBA00022553"/>
    </source>
</evidence>
<reference evidence="7" key="1">
    <citation type="submission" date="2022-01" db="EMBL/GenBank/DDBJ databases">
        <title>Whole genome-based taxonomy of the Shewanellaceae.</title>
        <authorList>
            <person name="Martin-Rodriguez A.J."/>
        </authorList>
    </citation>
    <scope>NUCLEOTIDE SEQUENCE</scope>
    <source>
        <strain evidence="7">DSM 23803</strain>
    </source>
</reference>
<comment type="catalytic activity">
    <reaction evidence="1">
        <text>ATP + protein L-histidine = ADP + protein N-phospho-L-histidine.</text>
        <dbReference type="EC" id="2.7.13.3"/>
    </reaction>
</comment>
<dbReference type="Pfam" id="PF12974">
    <property type="entry name" value="Phosphonate-bd"/>
    <property type="match status" value="1"/>
</dbReference>